<feature type="binding site" evidence="7">
    <location>
        <position position="218"/>
    </location>
    <ligand>
        <name>Fe(3+)</name>
        <dbReference type="ChEBI" id="CHEBI:29034"/>
    </ligand>
</feature>
<proteinExistence type="inferred from homology"/>
<evidence type="ECO:0000313" key="10">
    <source>
        <dbReference type="Proteomes" id="UP001239019"/>
    </source>
</evidence>
<evidence type="ECO:0000256" key="6">
    <source>
        <dbReference type="ARBA" id="ARBA00023004"/>
    </source>
</evidence>
<comment type="similarity">
    <text evidence="7">Belongs to the metallo-dependent hydrolases superfamily. HutI family.</text>
</comment>
<dbReference type="EMBL" id="JAVDDT010000001">
    <property type="protein sequence ID" value="MDQ2068562.1"/>
    <property type="molecule type" value="Genomic_DNA"/>
</dbReference>
<comment type="function">
    <text evidence="7">Catalyzes the hydrolytic cleavage of the carbon-nitrogen bond in imidazolone-5-propanoate to yield N-formimidoyl-L-glutamate. It is the third step in the universal histidine degradation pathway.</text>
</comment>
<dbReference type="EC" id="3.5.2.7" evidence="1 7"/>
<dbReference type="PANTHER" id="PTHR42752:SF1">
    <property type="entry name" value="IMIDAZOLONEPROPIONASE-RELATED"/>
    <property type="match status" value="1"/>
</dbReference>
<accession>A0ABU0W3H0</accession>
<evidence type="ECO:0000256" key="4">
    <source>
        <dbReference type="ARBA" id="ARBA00022808"/>
    </source>
</evidence>
<evidence type="ECO:0000256" key="5">
    <source>
        <dbReference type="ARBA" id="ARBA00022833"/>
    </source>
</evidence>
<evidence type="ECO:0000256" key="7">
    <source>
        <dbReference type="HAMAP-Rule" id="MF_00372"/>
    </source>
</evidence>
<evidence type="ECO:0000256" key="2">
    <source>
        <dbReference type="ARBA" id="ARBA00022723"/>
    </source>
</evidence>
<evidence type="ECO:0000259" key="8">
    <source>
        <dbReference type="Pfam" id="PF01979"/>
    </source>
</evidence>
<dbReference type="InterPro" id="IPR011059">
    <property type="entry name" value="Metal-dep_hydrolase_composite"/>
</dbReference>
<gene>
    <name evidence="7 9" type="primary">hutI</name>
    <name evidence="9" type="ORF">RBH19_01585</name>
</gene>
<keyword evidence="6 7" id="KW-0408">Iron</keyword>
<feature type="binding site" evidence="7">
    <location>
        <position position="122"/>
    </location>
    <ligand>
        <name>4-imidazolone-5-propanoate</name>
        <dbReference type="ChEBI" id="CHEBI:77893"/>
    </ligand>
</feature>
<feature type="binding site" evidence="7">
    <location>
        <position position="59"/>
    </location>
    <ligand>
        <name>4-imidazolone-5-propanoate</name>
        <dbReference type="ChEBI" id="CHEBI:77893"/>
    </ligand>
</feature>
<comment type="subcellular location">
    <subcellularLocation>
        <location evidence="7">Cytoplasm</location>
    </subcellularLocation>
</comment>
<protein>
    <recommendedName>
        <fullName evidence="1 7">Imidazolonepropionase</fullName>
        <ecNumber evidence="1 7">3.5.2.7</ecNumber>
    </recommendedName>
    <alternativeName>
        <fullName evidence="7">Imidazolone-5-propionate hydrolase</fullName>
    </alternativeName>
</protein>
<keyword evidence="4 7" id="KW-0369">Histidine metabolism</keyword>
<keyword evidence="5 7" id="KW-0862">Zinc</keyword>
<dbReference type="SUPFAM" id="SSF51338">
    <property type="entry name" value="Composite domain of metallo-dependent hydrolases"/>
    <property type="match status" value="1"/>
</dbReference>
<feature type="binding site" evidence="7">
    <location>
        <position position="298"/>
    </location>
    <ligand>
        <name>4-imidazolone-5-propanoate</name>
        <dbReference type="ChEBI" id="CHEBI:77893"/>
    </ligand>
</feature>
<evidence type="ECO:0000256" key="1">
    <source>
        <dbReference type="ARBA" id="ARBA00012864"/>
    </source>
</evidence>
<feature type="binding site" evidence="7">
    <location>
        <position position="50"/>
    </location>
    <ligand>
        <name>Zn(2+)</name>
        <dbReference type="ChEBI" id="CHEBI:29105"/>
    </ligand>
</feature>
<dbReference type="Gene3D" id="3.20.20.140">
    <property type="entry name" value="Metal-dependent hydrolases"/>
    <property type="match status" value="1"/>
</dbReference>
<evidence type="ECO:0000313" key="9">
    <source>
        <dbReference type="EMBL" id="MDQ2068562.1"/>
    </source>
</evidence>
<feature type="binding site" evidence="7">
    <location>
        <position position="52"/>
    </location>
    <ligand>
        <name>Zn(2+)</name>
        <dbReference type="ChEBI" id="CHEBI:29105"/>
    </ligand>
</feature>
<dbReference type="PANTHER" id="PTHR42752">
    <property type="entry name" value="IMIDAZOLONEPROPIONASE"/>
    <property type="match status" value="1"/>
</dbReference>
<dbReference type="InterPro" id="IPR006680">
    <property type="entry name" value="Amidohydro-rel"/>
</dbReference>
<organism evidence="9 10">
    <name type="scientific">Natronospira bacteriovora</name>
    <dbReference type="NCBI Taxonomy" id="3069753"/>
    <lineage>
        <taxon>Bacteria</taxon>
        <taxon>Pseudomonadati</taxon>
        <taxon>Pseudomonadota</taxon>
        <taxon>Gammaproteobacteria</taxon>
        <taxon>Natronospirales</taxon>
        <taxon>Natronospiraceae</taxon>
        <taxon>Natronospira</taxon>
    </lineage>
</organism>
<feature type="binding site" evidence="7">
    <location>
        <position position="293"/>
    </location>
    <ligand>
        <name>Zn(2+)</name>
        <dbReference type="ChEBI" id="CHEBI:29105"/>
    </ligand>
</feature>
<dbReference type="SUPFAM" id="SSF51556">
    <property type="entry name" value="Metallo-dependent hydrolases"/>
    <property type="match status" value="1"/>
</dbReference>
<feature type="binding site" evidence="7">
    <location>
        <position position="52"/>
    </location>
    <ligand>
        <name>Fe(3+)</name>
        <dbReference type="ChEBI" id="CHEBI:29034"/>
    </ligand>
</feature>
<dbReference type="Gene3D" id="2.30.40.10">
    <property type="entry name" value="Urease, subunit C, domain 1"/>
    <property type="match status" value="1"/>
</dbReference>
<keyword evidence="3 7" id="KW-0378">Hydrolase</keyword>
<evidence type="ECO:0000256" key="3">
    <source>
        <dbReference type="ARBA" id="ARBA00022801"/>
    </source>
</evidence>
<feature type="binding site" evidence="7">
    <location>
        <position position="122"/>
    </location>
    <ligand>
        <name>N-formimidoyl-L-glutamate</name>
        <dbReference type="ChEBI" id="CHEBI:58928"/>
    </ligand>
</feature>
<dbReference type="RefSeq" id="WP_306727045.1">
    <property type="nucleotide sequence ID" value="NZ_JAVDDT010000001.1"/>
</dbReference>
<sequence>MNGSARQADVDSIAVQDGRIAALGVPDDASAVDTIDADGRVLMPGLVDCHTHVLYAGHRMDEHTRKLEGASYEEIARAGGGILSTVNSVRAADEEQLVQESLPRVRALLKEGVTTLEVKSGYGLDTASELKMLRAIRHLDRESPIRISPTFLGAHSIPKDRGREAYMEELLRETLPEVVKQGLADTCDIYVEKIAFTVADMERLFAQAAEAGLRLRAHTDQLSNMGATRRAAELGALSCDHLEYTEAEDIRAMAEHGTAAVILPGAFYFLRETKKPPIAGFREAGIPMAVSTDINPGSSPVVSLQAAMHMAAIFFGMTAEEILLGVTQHAARAMGEGEERGSIEIGKWADLTLWDMPAPEFLIYQLGGIRPDIVFAGGQAA</sequence>
<feature type="binding site" evidence="7">
    <location>
        <position position="297"/>
    </location>
    <ligand>
        <name>N-formimidoyl-L-glutamate</name>
        <dbReference type="ChEBI" id="CHEBI:58928"/>
    </ligand>
</feature>
<feature type="binding site" evidence="7">
    <location>
        <position position="295"/>
    </location>
    <ligand>
        <name>N-formimidoyl-L-glutamate</name>
        <dbReference type="ChEBI" id="CHEBI:58928"/>
    </ligand>
</feature>
<feature type="binding site" evidence="7">
    <location>
        <position position="50"/>
    </location>
    <ligand>
        <name>Fe(3+)</name>
        <dbReference type="ChEBI" id="CHEBI:29034"/>
    </ligand>
</feature>
<comment type="pathway">
    <text evidence="7">Amino-acid degradation; L-histidine degradation into L-glutamate; N-formimidoyl-L-glutamate from L-histidine: step 3/3.</text>
</comment>
<feature type="binding site" evidence="7">
    <location>
        <position position="293"/>
    </location>
    <ligand>
        <name>Fe(3+)</name>
        <dbReference type="ChEBI" id="CHEBI:29034"/>
    </ligand>
</feature>
<name>A0ABU0W3H0_9GAMM</name>
<dbReference type="NCBIfam" id="TIGR01224">
    <property type="entry name" value="hutI"/>
    <property type="match status" value="1"/>
</dbReference>
<reference evidence="9 10" key="1">
    <citation type="submission" date="2023-08" db="EMBL/GenBank/DDBJ databases">
        <title>Whole-genome sequencing of halo(alkali)philic microorganisms from hypersaline lakes.</title>
        <authorList>
            <person name="Sorokin D.Y."/>
            <person name="Abbas B."/>
            <person name="Merkel A.Y."/>
        </authorList>
    </citation>
    <scope>NUCLEOTIDE SEQUENCE [LARGE SCALE GENOMIC DNA]</scope>
    <source>
        <strain evidence="9 10">AB-CW4</strain>
    </source>
</reference>
<dbReference type="InterPro" id="IPR032466">
    <property type="entry name" value="Metal_Hydrolase"/>
</dbReference>
<keyword evidence="2 7" id="KW-0479">Metal-binding</keyword>
<comment type="caution">
    <text evidence="9">The sequence shown here is derived from an EMBL/GenBank/DDBJ whole genome shotgun (WGS) entry which is preliminary data.</text>
</comment>
<feature type="binding site" evidence="7">
    <location>
        <position position="155"/>
    </location>
    <ligand>
        <name>4-imidazolone-5-propanoate</name>
        <dbReference type="ChEBI" id="CHEBI:77893"/>
    </ligand>
</feature>
<feature type="binding site" evidence="7">
    <location>
        <position position="221"/>
    </location>
    <ligand>
        <name>4-imidazolone-5-propanoate</name>
        <dbReference type="ChEBI" id="CHEBI:77893"/>
    </ligand>
</feature>
<comment type="cofactor">
    <cofactor evidence="7">
        <name>Zn(2+)</name>
        <dbReference type="ChEBI" id="CHEBI:29105"/>
    </cofactor>
    <cofactor evidence="7">
        <name>Fe(3+)</name>
        <dbReference type="ChEBI" id="CHEBI:29034"/>
    </cofactor>
    <text evidence="7">Binds 1 zinc or iron ion per subunit.</text>
</comment>
<dbReference type="GO" id="GO:0050480">
    <property type="term" value="F:imidazolonepropionase activity"/>
    <property type="evidence" value="ECO:0007669"/>
    <property type="project" value="UniProtKB-EC"/>
</dbReference>
<comment type="catalytic activity">
    <reaction evidence="7">
        <text>4-imidazolone-5-propanoate + H2O = N-formimidoyl-L-glutamate</text>
        <dbReference type="Rhea" id="RHEA:23660"/>
        <dbReference type="ChEBI" id="CHEBI:15377"/>
        <dbReference type="ChEBI" id="CHEBI:58928"/>
        <dbReference type="ChEBI" id="CHEBI:77893"/>
        <dbReference type="EC" id="3.5.2.7"/>
    </reaction>
</comment>
<feature type="binding site" evidence="7">
    <location>
        <position position="218"/>
    </location>
    <ligand>
        <name>Zn(2+)</name>
        <dbReference type="ChEBI" id="CHEBI:29105"/>
    </ligand>
</feature>
<dbReference type="Proteomes" id="UP001239019">
    <property type="component" value="Unassembled WGS sequence"/>
</dbReference>
<dbReference type="Pfam" id="PF01979">
    <property type="entry name" value="Amidohydro_1"/>
    <property type="match status" value="1"/>
</dbReference>
<dbReference type="HAMAP" id="MF_00372">
    <property type="entry name" value="HutI"/>
    <property type="match status" value="1"/>
</dbReference>
<keyword evidence="10" id="KW-1185">Reference proteome</keyword>
<dbReference type="InterPro" id="IPR005920">
    <property type="entry name" value="HutI"/>
</dbReference>
<keyword evidence="7" id="KW-0963">Cytoplasm</keyword>
<feature type="domain" description="Amidohydrolase-related" evidence="8">
    <location>
        <begin position="41"/>
        <end position="373"/>
    </location>
</feature>